<evidence type="ECO:0000259" key="1">
    <source>
        <dbReference type="PROSITE" id="PS51186"/>
    </source>
</evidence>
<feature type="domain" description="N-acetyltransferase" evidence="1">
    <location>
        <begin position="8"/>
        <end position="152"/>
    </location>
</feature>
<dbReference type="GO" id="GO:0004343">
    <property type="term" value="F:glucosamine 6-phosphate N-acetyltransferase activity"/>
    <property type="evidence" value="ECO:0007669"/>
    <property type="project" value="TreeGrafter"/>
</dbReference>
<protein>
    <submittedName>
        <fullName evidence="2">GNAT family N-acetyltransferase</fullName>
    </submittedName>
</protein>
<evidence type="ECO:0000313" key="3">
    <source>
        <dbReference type="Proteomes" id="UP000654993"/>
    </source>
</evidence>
<accession>A0A916QFH1</accession>
<reference evidence="2" key="2">
    <citation type="journal article" date="2021" name="Data Brief">
        <title>Draft genome sequence data of the facultative, thermophilic, xylanolytic bacterium Paenibacillus sp. strain DA-C8.</title>
        <authorList>
            <person name="Chhe C."/>
            <person name="Uke A."/>
            <person name="Baramee S."/>
            <person name="Ungkulpasvich U."/>
            <person name="Tachaapaikoon C."/>
            <person name="Pason P."/>
            <person name="Waeonukul R."/>
            <person name="Ratanakhanokchai K."/>
            <person name="Kosugi A."/>
        </authorList>
    </citation>
    <scope>NUCLEOTIDE SEQUENCE</scope>
    <source>
        <strain evidence="2">DA-C8</strain>
    </source>
</reference>
<name>A0A916QFH1_9BACL</name>
<evidence type="ECO:0000313" key="2">
    <source>
        <dbReference type="EMBL" id="GFR38103.1"/>
    </source>
</evidence>
<dbReference type="CDD" id="cd04301">
    <property type="entry name" value="NAT_SF"/>
    <property type="match status" value="1"/>
</dbReference>
<dbReference type="PROSITE" id="PS51186">
    <property type="entry name" value="GNAT"/>
    <property type="match status" value="1"/>
</dbReference>
<keyword evidence="3" id="KW-1185">Reference proteome</keyword>
<reference evidence="2" key="1">
    <citation type="submission" date="2020-08" db="EMBL/GenBank/DDBJ databases">
        <authorList>
            <person name="Uke A."/>
            <person name="Chhe C."/>
            <person name="Baramee S."/>
            <person name="Kosugi A."/>
        </authorList>
    </citation>
    <scope>NUCLEOTIDE SEQUENCE</scope>
    <source>
        <strain evidence="2">DA-C8</strain>
    </source>
</reference>
<dbReference type="PANTHER" id="PTHR13355:SF11">
    <property type="entry name" value="GLUCOSAMINE 6-PHOSPHATE N-ACETYLTRANSFERASE"/>
    <property type="match status" value="1"/>
</dbReference>
<gene>
    <name evidence="2" type="ORF">PRECH8_13990</name>
</gene>
<organism evidence="2 3">
    <name type="scientific">Insulibacter thermoxylanivorax</name>
    <dbReference type="NCBI Taxonomy" id="2749268"/>
    <lineage>
        <taxon>Bacteria</taxon>
        <taxon>Bacillati</taxon>
        <taxon>Bacillota</taxon>
        <taxon>Bacilli</taxon>
        <taxon>Bacillales</taxon>
        <taxon>Paenibacillaceae</taxon>
        <taxon>Insulibacter</taxon>
    </lineage>
</organism>
<comment type="caution">
    <text evidence="2">The sequence shown here is derived from an EMBL/GenBank/DDBJ whole genome shotgun (WGS) entry which is preliminary data.</text>
</comment>
<dbReference type="Proteomes" id="UP000654993">
    <property type="component" value="Unassembled WGS sequence"/>
</dbReference>
<dbReference type="InterPro" id="IPR000182">
    <property type="entry name" value="GNAT_dom"/>
</dbReference>
<dbReference type="AlphaFoldDB" id="A0A916QFH1"/>
<dbReference type="RefSeq" id="WP_200966398.1">
    <property type="nucleotide sequence ID" value="NZ_BMAQ01000011.1"/>
</dbReference>
<proteinExistence type="predicted"/>
<dbReference type="Gene3D" id="3.40.630.30">
    <property type="match status" value="1"/>
</dbReference>
<dbReference type="SUPFAM" id="SSF55729">
    <property type="entry name" value="Acyl-CoA N-acyltransferases (Nat)"/>
    <property type="match status" value="1"/>
</dbReference>
<dbReference type="InterPro" id="IPR039143">
    <property type="entry name" value="GNPNAT1-like"/>
</dbReference>
<dbReference type="EMBL" id="BMAQ01000011">
    <property type="protein sequence ID" value="GFR38103.1"/>
    <property type="molecule type" value="Genomic_DNA"/>
</dbReference>
<dbReference type="InterPro" id="IPR016181">
    <property type="entry name" value="Acyl_CoA_acyltransferase"/>
</dbReference>
<dbReference type="Pfam" id="PF13673">
    <property type="entry name" value="Acetyltransf_10"/>
    <property type="match status" value="1"/>
</dbReference>
<sequence length="153" mass="17163">MGGTSLKQTQIVHTEEELRACIAIRTKVFVEEQNVPLELEIDEYDRSPDACIHVYVIQDGKPAGTARLIPYDEDTAKIQRVAVLQEYRGQGIGGMLLTALEGQARAQGARRCILDAQLHAVPFYEKQGYVKLSDDTFYDAGILHVRMVKELNE</sequence>
<dbReference type="PANTHER" id="PTHR13355">
    <property type="entry name" value="GLUCOSAMINE 6-PHOSPHATE N-ACETYLTRANSFERASE"/>
    <property type="match status" value="1"/>
</dbReference>